<keyword evidence="3 7" id="KW-0812">Transmembrane</keyword>
<evidence type="ECO:0000256" key="1">
    <source>
        <dbReference type="ARBA" id="ARBA00004141"/>
    </source>
</evidence>
<dbReference type="Pfam" id="PF04819">
    <property type="entry name" value="DUF716"/>
    <property type="match status" value="1"/>
</dbReference>
<dbReference type="Proteomes" id="UP000694569">
    <property type="component" value="Unplaced"/>
</dbReference>
<evidence type="ECO:0000313" key="8">
    <source>
        <dbReference type="Ensembl" id="ENSLLEP00000028282.1"/>
    </source>
</evidence>
<feature type="transmembrane region" description="Helical" evidence="7">
    <location>
        <begin position="215"/>
        <end position="240"/>
    </location>
</feature>
<evidence type="ECO:0000256" key="3">
    <source>
        <dbReference type="ARBA" id="ARBA00022692"/>
    </source>
</evidence>
<evidence type="ECO:0000256" key="4">
    <source>
        <dbReference type="ARBA" id="ARBA00022989"/>
    </source>
</evidence>
<dbReference type="InterPro" id="IPR042127">
    <property type="entry name" value="TMEM45"/>
</dbReference>
<dbReference type="Ensembl" id="ENSLLET00000029387.1">
    <property type="protein sequence ID" value="ENSLLEP00000028282.1"/>
    <property type="gene ID" value="ENSLLEG00000017979.1"/>
</dbReference>
<reference evidence="8" key="1">
    <citation type="submission" date="2025-08" db="UniProtKB">
        <authorList>
            <consortium name="Ensembl"/>
        </authorList>
    </citation>
    <scope>IDENTIFICATION</scope>
</reference>
<keyword evidence="9" id="KW-1185">Reference proteome</keyword>
<protein>
    <recommendedName>
        <fullName evidence="6">Transmembrane protein 45B</fullName>
    </recommendedName>
</protein>
<dbReference type="GO" id="GO:0016020">
    <property type="term" value="C:membrane"/>
    <property type="evidence" value="ECO:0007669"/>
    <property type="project" value="UniProtKB-SubCell"/>
</dbReference>
<organism evidence="8 9">
    <name type="scientific">Leptobrachium leishanense</name>
    <name type="common">Leishan spiny toad</name>
    <dbReference type="NCBI Taxonomy" id="445787"/>
    <lineage>
        <taxon>Eukaryota</taxon>
        <taxon>Metazoa</taxon>
        <taxon>Chordata</taxon>
        <taxon>Craniata</taxon>
        <taxon>Vertebrata</taxon>
        <taxon>Euteleostomi</taxon>
        <taxon>Amphibia</taxon>
        <taxon>Batrachia</taxon>
        <taxon>Anura</taxon>
        <taxon>Pelobatoidea</taxon>
        <taxon>Megophryidae</taxon>
        <taxon>Leptobrachium</taxon>
    </lineage>
</organism>
<dbReference type="AlphaFoldDB" id="A0A8C5PVX7"/>
<proteinExistence type="inferred from homology"/>
<feature type="transmembrane region" description="Helical" evidence="7">
    <location>
        <begin position="123"/>
        <end position="140"/>
    </location>
</feature>
<keyword evidence="5 7" id="KW-0472">Membrane</keyword>
<name>A0A8C5PVX7_9ANUR</name>
<feature type="transmembrane region" description="Helical" evidence="7">
    <location>
        <begin position="97"/>
        <end position="114"/>
    </location>
</feature>
<feature type="transmembrane region" description="Helical" evidence="7">
    <location>
        <begin position="152"/>
        <end position="171"/>
    </location>
</feature>
<evidence type="ECO:0000313" key="9">
    <source>
        <dbReference type="Proteomes" id="UP000694569"/>
    </source>
</evidence>
<dbReference type="OrthoDB" id="551896at2759"/>
<comment type="subcellular location">
    <subcellularLocation>
        <location evidence="1">Membrane</location>
        <topology evidence="1">Multi-pass membrane protein</topology>
    </subcellularLocation>
</comment>
<feature type="transmembrane region" description="Helical" evidence="7">
    <location>
        <begin position="6"/>
        <end position="23"/>
    </location>
</feature>
<feature type="transmembrane region" description="Helical" evidence="7">
    <location>
        <begin position="183"/>
        <end position="203"/>
    </location>
</feature>
<reference evidence="8" key="2">
    <citation type="submission" date="2025-09" db="UniProtKB">
        <authorList>
            <consortium name="Ensembl"/>
        </authorList>
    </citation>
    <scope>IDENTIFICATION</scope>
</reference>
<comment type="similarity">
    <text evidence="2">Belongs to the TMEM45 family.</text>
</comment>
<keyword evidence="4 7" id="KW-1133">Transmembrane helix</keyword>
<evidence type="ECO:0000256" key="6">
    <source>
        <dbReference type="ARBA" id="ARBA00039264"/>
    </source>
</evidence>
<accession>A0A8C5PVX7</accession>
<dbReference type="GeneTree" id="ENSGT00940000157181"/>
<evidence type="ECO:0000256" key="5">
    <source>
        <dbReference type="ARBA" id="ARBA00023136"/>
    </source>
</evidence>
<gene>
    <name evidence="8" type="primary">TMEM45B</name>
</gene>
<feature type="transmembrane region" description="Helical" evidence="7">
    <location>
        <begin position="44"/>
        <end position="65"/>
    </location>
</feature>
<dbReference type="InterPro" id="IPR006904">
    <property type="entry name" value="DUF716"/>
</dbReference>
<evidence type="ECO:0000256" key="7">
    <source>
        <dbReference type="SAM" id="Phobius"/>
    </source>
</evidence>
<evidence type="ECO:0000256" key="2">
    <source>
        <dbReference type="ARBA" id="ARBA00006948"/>
    </source>
</evidence>
<dbReference type="PANTHER" id="PTHR16007:SF59">
    <property type="entry name" value="TRANSMEMBRANE PROTEIN 45B"/>
    <property type="match status" value="1"/>
</dbReference>
<sequence>MANFKGHALPGSFFIVFGLWWSVKHPLRYLNSKVKGPTRSEKCYQRLDFIEGIVKAAFALIGILAEQFVPDGPHMRLINGEDHTWVKLMNWQHSTMYFFYGISGVVDILTYLPLKVPLGMDRLFLSLAVFIEGILFYFHVHGRPDLDRHIHSLLLIAVFGGSISIMIEVFMRNHIVLELFRSSLAILQGTWFWQIAFVLYPLGDAPEWNQSEHENMMFITMCFCWHYAVALLIIAINYSLVCCFLSRRGKLDCDVNIGIKKLNGSHTEAQASLLAQSDEE</sequence>
<dbReference type="PANTHER" id="PTHR16007">
    <property type="entry name" value="EPIDIDYMAL MEMBRANE PROTEIN E9-RELATED"/>
    <property type="match status" value="1"/>
</dbReference>